<evidence type="ECO:0000313" key="3">
    <source>
        <dbReference type="EMBL" id="MXV17352.1"/>
    </source>
</evidence>
<proteinExistence type="predicted"/>
<feature type="domain" description="Ig-like" evidence="2">
    <location>
        <begin position="567"/>
        <end position="646"/>
    </location>
</feature>
<dbReference type="SMART" id="SM00409">
    <property type="entry name" value="IG"/>
    <property type="match status" value="1"/>
</dbReference>
<name>A0A7K1Y2B5_9SPHI</name>
<dbReference type="InterPro" id="IPR044023">
    <property type="entry name" value="Ig_7"/>
</dbReference>
<feature type="signal peptide" evidence="1">
    <location>
        <begin position="1"/>
        <end position="32"/>
    </location>
</feature>
<dbReference type="Proteomes" id="UP000451233">
    <property type="component" value="Unassembled WGS sequence"/>
</dbReference>
<dbReference type="InterPro" id="IPR036179">
    <property type="entry name" value="Ig-like_dom_sf"/>
</dbReference>
<dbReference type="Pfam" id="PF19081">
    <property type="entry name" value="Ig_7"/>
    <property type="match status" value="2"/>
</dbReference>
<protein>
    <recommendedName>
        <fullName evidence="2">Ig-like domain-containing protein</fullName>
    </recommendedName>
</protein>
<dbReference type="SUPFAM" id="SSF48726">
    <property type="entry name" value="Immunoglobulin"/>
    <property type="match status" value="1"/>
</dbReference>
<keyword evidence="4" id="KW-1185">Reference proteome</keyword>
<evidence type="ECO:0000313" key="4">
    <source>
        <dbReference type="Proteomes" id="UP000451233"/>
    </source>
</evidence>
<dbReference type="InterPro" id="IPR007110">
    <property type="entry name" value="Ig-like_dom"/>
</dbReference>
<dbReference type="PROSITE" id="PS50835">
    <property type="entry name" value="IG_LIKE"/>
    <property type="match status" value="1"/>
</dbReference>
<keyword evidence="1" id="KW-0732">Signal</keyword>
<comment type="caution">
    <text evidence="3">The sequence shown here is derived from an EMBL/GenBank/DDBJ whole genome shotgun (WGS) entry which is preliminary data.</text>
</comment>
<dbReference type="InterPro" id="IPR013783">
    <property type="entry name" value="Ig-like_fold"/>
</dbReference>
<reference evidence="3 4" key="1">
    <citation type="submission" date="2019-11" db="EMBL/GenBank/DDBJ databases">
        <title>Pedobacter sp. HMF7056 Genome sequencing and assembly.</title>
        <authorList>
            <person name="Kang H."/>
            <person name="Kim H."/>
            <person name="Joh K."/>
        </authorList>
    </citation>
    <scope>NUCLEOTIDE SEQUENCE [LARGE SCALE GENOMIC DNA]</scope>
    <source>
        <strain evidence="3 4">HMF7056</strain>
    </source>
</reference>
<dbReference type="Gene3D" id="2.60.40.10">
    <property type="entry name" value="Immunoglobulins"/>
    <property type="match status" value="1"/>
</dbReference>
<dbReference type="EMBL" id="WVHS01000004">
    <property type="protein sequence ID" value="MXV17352.1"/>
    <property type="molecule type" value="Genomic_DNA"/>
</dbReference>
<accession>A0A7K1Y2B5</accession>
<gene>
    <name evidence="3" type="ORF">GS398_18790</name>
</gene>
<evidence type="ECO:0000256" key="1">
    <source>
        <dbReference type="SAM" id="SignalP"/>
    </source>
</evidence>
<dbReference type="AlphaFoldDB" id="A0A7K1Y2B5"/>
<organism evidence="3 4">
    <name type="scientific">Hufsiella ginkgonis</name>
    <dbReference type="NCBI Taxonomy" id="2695274"/>
    <lineage>
        <taxon>Bacteria</taxon>
        <taxon>Pseudomonadati</taxon>
        <taxon>Bacteroidota</taxon>
        <taxon>Sphingobacteriia</taxon>
        <taxon>Sphingobacteriales</taxon>
        <taxon>Sphingobacteriaceae</taxon>
        <taxon>Hufsiella</taxon>
    </lineage>
</organism>
<feature type="non-terminal residue" evidence="3">
    <location>
        <position position="653"/>
    </location>
</feature>
<sequence length="653" mass="66225">MDRTSTLPRYLRRYLCLTLTLLLIISALIAQAQPVQRVYANNQNTNVTGQPSVSLNAAQTALLNVALSGPLLNTLARVENPDNAKDADPRTRSSLFVTAANIDLLPLTNVTVGGVAEQTLLFTGSDLPTATTPVSIKVGTGSSLAGLLDGITIQAVNSGVPVGPVFSQSNGNLAAVSNGPSQQEITIVPGVPYNGVRIRLAAEGGLLTVGVESRLDIYHAYFLKPASGINCDAPIDALGGINGTVVAFGGVFNEFDAIDGDPATYATLTSGANLIGDVRHTTIFPGASVAGDTVRFTISVPGTLVQAQLLTGISVESFNGTTSNGVVDNSSGLLQLQLLDGSTNSYTIQFVPSGIFDRVTLRLGGVLNALATIRLHEVSRIIARPGTSVNSTAGAAATVCTGTAVNLAVTDPQPGVTYTWYTVPTGGSGTAGATYSPGVLAPGTYTFYVNAMRAGCTNASGRNAVVVTVTPAGVVAAINVNGTPGGAACINGAVTATINVTSTGITSPVYYLYNGPTLVASNTTGIFTVPVTAGASYTYSAGVSGTGLCETLAADRKSVSFTINPLPAAPVLTQTGTITVQTGGTLLLNASSPDAASYAWYKDGVLLPAFTGATLQVTNATAADAGVYTAEAVSAAGCRSLSAATTVVIEGFQ</sequence>
<dbReference type="InterPro" id="IPR003599">
    <property type="entry name" value="Ig_sub"/>
</dbReference>
<feature type="chain" id="PRO_5029472121" description="Ig-like domain-containing protein" evidence="1">
    <location>
        <begin position="33"/>
        <end position="653"/>
    </location>
</feature>
<evidence type="ECO:0000259" key="2">
    <source>
        <dbReference type="PROSITE" id="PS50835"/>
    </source>
</evidence>